<protein>
    <submittedName>
        <fullName evidence="1">Uncharacterized protein</fullName>
    </submittedName>
</protein>
<dbReference type="EMBL" id="LR796959">
    <property type="protein sequence ID" value="CAB4177935.1"/>
    <property type="molecule type" value="Genomic_DNA"/>
</dbReference>
<sequence length="238" mass="26706">MTPVALIRLMLRDAGVNGVGQTPRAEDNNDVLTTLNMMLDEWATKRWLVYHLVDVSVPVTGAISYTIGAGGDFNTTRPDQVQAAFFRSTINATQPVDYPLRDIGSREDYDRIAIKSVGTWPSWYWYDAAYPLGVIYPWPVPNSGIGELHLSLKQPFTHFPDLVTDINLPPAYVNALRWCGAQRIRPMYQLPRDPQLDGLARAALAAIRGPNIQMPRLRMPAGIPTANSRYNVYSDSWF</sequence>
<organism evidence="1">
    <name type="scientific">uncultured Caudovirales phage</name>
    <dbReference type="NCBI Taxonomy" id="2100421"/>
    <lineage>
        <taxon>Viruses</taxon>
        <taxon>Duplodnaviria</taxon>
        <taxon>Heunggongvirae</taxon>
        <taxon>Uroviricota</taxon>
        <taxon>Caudoviricetes</taxon>
        <taxon>Peduoviridae</taxon>
        <taxon>Maltschvirus</taxon>
        <taxon>Maltschvirus maltsch</taxon>
    </lineage>
</organism>
<gene>
    <name evidence="2" type="ORF">UFOVP1011_11</name>
    <name evidence="3" type="ORF">UFOVP1162_53</name>
    <name evidence="4" type="ORF">UFOVP1611_56</name>
    <name evidence="1" type="ORF">UFOVP504_39</name>
</gene>
<dbReference type="InterPro" id="IPR056209">
    <property type="entry name" value="SU10_adaptor"/>
</dbReference>
<name>A0A6J5MNP5_9CAUD</name>
<evidence type="ECO:0000313" key="3">
    <source>
        <dbReference type="EMBL" id="CAB4187128.1"/>
    </source>
</evidence>
<evidence type="ECO:0000313" key="4">
    <source>
        <dbReference type="EMBL" id="CAB4218974.1"/>
    </source>
</evidence>
<proteinExistence type="predicted"/>
<dbReference type="EMBL" id="LR797101">
    <property type="protein sequence ID" value="CAB4187128.1"/>
    <property type="molecule type" value="Genomic_DNA"/>
</dbReference>
<evidence type="ECO:0000313" key="2">
    <source>
        <dbReference type="EMBL" id="CAB4177935.1"/>
    </source>
</evidence>
<dbReference type="EMBL" id="LR797465">
    <property type="protein sequence ID" value="CAB4218974.1"/>
    <property type="molecule type" value="Genomic_DNA"/>
</dbReference>
<reference evidence="1" key="1">
    <citation type="submission" date="2020-04" db="EMBL/GenBank/DDBJ databases">
        <authorList>
            <person name="Chiriac C."/>
            <person name="Salcher M."/>
            <person name="Ghai R."/>
            <person name="Kavagutti S V."/>
        </authorList>
    </citation>
    <scope>NUCLEOTIDE SEQUENCE</scope>
</reference>
<dbReference type="InterPro" id="IPR038258">
    <property type="entry name" value="Gp4_sf"/>
</dbReference>
<dbReference type="Gene3D" id="1.10.3230.20">
    <property type="entry name" value="P22 tail accessory factor (Gp4)"/>
    <property type="match status" value="2"/>
</dbReference>
<dbReference type="EMBL" id="LR796485">
    <property type="protein sequence ID" value="CAB4147681.1"/>
    <property type="molecule type" value="Genomic_DNA"/>
</dbReference>
<dbReference type="Pfam" id="PF24175">
    <property type="entry name" value="SU10_adaptor"/>
    <property type="match status" value="1"/>
</dbReference>
<accession>A0A6J5MNP5</accession>
<evidence type="ECO:0000313" key="1">
    <source>
        <dbReference type="EMBL" id="CAB4147681.1"/>
    </source>
</evidence>